<dbReference type="NCBIfam" id="NF033559">
    <property type="entry name" value="transpos_IS1634"/>
    <property type="match status" value="1"/>
</dbReference>
<evidence type="ECO:0000259" key="2">
    <source>
        <dbReference type="Pfam" id="PF01609"/>
    </source>
</evidence>
<feature type="compositionally biased region" description="Acidic residues" evidence="1">
    <location>
        <begin position="201"/>
        <end position="210"/>
    </location>
</feature>
<dbReference type="Pfam" id="PF01609">
    <property type="entry name" value="DDE_Tnp_1"/>
    <property type="match status" value="1"/>
</dbReference>
<dbReference type="STRING" id="1555112.LIP_0987"/>
<organism evidence="3 4">
    <name type="scientific">Limnochorda pilosa</name>
    <dbReference type="NCBI Taxonomy" id="1555112"/>
    <lineage>
        <taxon>Bacteria</taxon>
        <taxon>Bacillati</taxon>
        <taxon>Bacillota</taxon>
        <taxon>Limnochordia</taxon>
        <taxon>Limnochordales</taxon>
        <taxon>Limnochordaceae</taxon>
        <taxon>Limnochorda</taxon>
    </lineage>
</organism>
<feature type="region of interest" description="Disordered" evidence="1">
    <location>
        <begin position="201"/>
        <end position="222"/>
    </location>
</feature>
<name>A0A0K2SJ33_LIMPI</name>
<dbReference type="KEGG" id="lpil:LIP_0987"/>
<feature type="domain" description="Transposase IS4-like" evidence="2">
    <location>
        <begin position="236"/>
        <end position="484"/>
    </location>
</feature>
<protein>
    <submittedName>
        <fullName evidence="3">Transposase</fullName>
    </submittedName>
</protein>
<dbReference type="RefSeq" id="WP_068134928.1">
    <property type="nucleotide sequence ID" value="NZ_AP014924.1"/>
</dbReference>
<dbReference type="PANTHER" id="PTHR34614:SF2">
    <property type="entry name" value="TRANSPOSASE IS4-LIKE DOMAIN-CONTAINING PROTEIN"/>
    <property type="match status" value="1"/>
</dbReference>
<evidence type="ECO:0000313" key="4">
    <source>
        <dbReference type="Proteomes" id="UP000065807"/>
    </source>
</evidence>
<dbReference type="GO" id="GO:0006313">
    <property type="term" value="P:DNA transposition"/>
    <property type="evidence" value="ECO:0007669"/>
    <property type="project" value="InterPro"/>
</dbReference>
<sequence length="553" mass="63515">MYLRTVRSKGTEYVQLAHNHRSGGQTRSEILYSFGRKDQLDLDALRRLVKSISRFLEPEEVEKIQEELGMDWPFEFLGSRKLGGTWLLDGLWRGLKLDEAFNRLLSQRGYRTPVERLIFAMVVNRALAPASKLAMEHWVANEVWIEGLPEVEVHQLYRAMDFLLEAHDEIQRDVFYAVANLLNLEVDLLFIDTTSTYFEIEGEDPDGDEADGFRKRGRSKDGQPGLAQVVIGFAVTRDGIPVRCWVWPGNTSDMNVVEEVKRDLNGWKLGRVVVVMDTGFNSEENRRILQGTGDAYIIGEKMRLGKDGKPPDALKRAGKYKKLENGLEIKEVVVQPGSVAHRRFVVVYNPEEAERDRKKREDIVAEAERRLAELGNLEGKEHTKAVCELRAHATYGRYLRQAKNGALKINRAKIRQEEKLDGKFLVSTSDDGLSTEDVVAGYKQLWQIERVNRQLKHTVDIRPVYHRLEDRIRAHVLLCWLALLVIRVAENETQCTWYQMKRILSTLELGIHQTRHGELCQTNRVTEEQKALFQALHIKPPARYLAIPTPRSA</sequence>
<keyword evidence="4" id="KW-1185">Reference proteome</keyword>
<dbReference type="InterPro" id="IPR002559">
    <property type="entry name" value="Transposase_11"/>
</dbReference>
<dbReference type="SUPFAM" id="SSF53098">
    <property type="entry name" value="Ribonuclease H-like"/>
    <property type="match status" value="1"/>
</dbReference>
<reference evidence="4" key="1">
    <citation type="submission" date="2015-07" db="EMBL/GenBank/DDBJ databases">
        <title>Complete genome sequence and phylogenetic analysis of Limnochorda pilosa.</title>
        <authorList>
            <person name="Watanabe M."/>
            <person name="Kojima H."/>
            <person name="Fukui M."/>
        </authorList>
    </citation>
    <scope>NUCLEOTIDE SEQUENCE [LARGE SCALE GENOMIC DNA]</scope>
    <source>
        <strain evidence="4">HC45</strain>
    </source>
</reference>
<dbReference type="AlphaFoldDB" id="A0A0K2SJ33"/>
<evidence type="ECO:0000313" key="3">
    <source>
        <dbReference type="EMBL" id="BAS26844.1"/>
    </source>
</evidence>
<evidence type="ECO:0000256" key="1">
    <source>
        <dbReference type="SAM" id="MobiDB-lite"/>
    </source>
</evidence>
<gene>
    <name evidence="3" type="ORF">LIP_0987</name>
</gene>
<proteinExistence type="predicted"/>
<dbReference type="PANTHER" id="PTHR34614">
    <property type="match status" value="1"/>
</dbReference>
<dbReference type="EMBL" id="AP014924">
    <property type="protein sequence ID" value="BAS26844.1"/>
    <property type="molecule type" value="Genomic_DNA"/>
</dbReference>
<dbReference type="Proteomes" id="UP000065807">
    <property type="component" value="Chromosome"/>
</dbReference>
<dbReference type="GO" id="GO:0003677">
    <property type="term" value="F:DNA binding"/>
    <property type="evidence" value="ECO:0007669"/>
    <property type="project" value="InterPro"/>
</dbReference>
<dbReference type="InterPro" id="IPR047654">
    <property type="entry name" value="IS1634_transpos"/>
</dbReference>
<dbReference type="InterPro" id="IPR012337">
    <property type="entry name" value="RNaseH-like_sf"/>
</dbReference>
<dbReference type="PATRIC" id="fig|1555112.3.peg.1026"/>
<dbReference type="OrthoDB" id="9766984at2"/>
<reference evidence="4" key="2">
    <citation type="journal article" date="2016" name="Int. J. Syst. Evol. Microbiol.">
        <title>Complete genome sequence and cell structure of Limnochorda pilosa, a Gram-negative spore-former within the phylum Firmicutes.</title>
        <authorList>
            <person name="Watanabe M."/>
            <person name="Kojima H."/>
            <person name="Fukui M."/>
        </authorList>
    </citation>
    <scope>NUCLEOTIDE SEQUENCE [LARGE SCALE GENOMIC DNA]</scope>
    <source>
        <strain evidence="4">HC45</strain>
    </source>
</reference>
<dbReference type="GO" id="GO:0004803">
    <property type="term" value="F:transposase activity"/>
    <property type="evidence" value="ECO:0007669"/>
    <property type="project" value="InterPro"/>
</dbReference>
<accession>A0A0K2SJ33</accession>